<reference evidence="1 2" key="1">
    <citation type="journal article" date="2019" name="Plant Biotechnol. J.">
        <title>The red bayberry genome and genetic basis of sex determination.</title>
        <authorList>
            <person name="Jia H.M."/>
            <person name="Jia H.J."/>
            <person name="Cai Q.L."/>
            <person name="Wang Y."/>
            <person name="Zhao H.B."/>
            <person name="Yang W.F."/>
            <person name="Wang G.Y."/>
            <person name="Li Y.H."/>
            <person name="Zhan D.L."/>
            <person name="Shen Y.T."/>
            <person name="Niu Q.F."/>
            <person name="Chang L."/>
            <person name="Qiu J."/>
            <person name="Zhao L."/>
            <person name="Xie H.B."/>
            <person name="Fu W.Y."/>
            <person name="Jin J."/>
            <person name="Li X.W."/>
            <person name="Jiao Y."/>
            <person name="Zhou C.C."/>
            <person name="Tu T."/>
            <person name="Chai C.Y."/>
            <person name="Gao J.L."/>
            <person name="Fan L.J."/>
            <person name="van de Weg E."/>
            <person name="Wang J.Y."/>
            <person name="Gao Z.S."/>
        </authorList>
    </citation>
    <scope>NUCLEOTIDE SEQUENCE [LARGE SCALE GENOMIC DNA]</scope>
    <source>
        <tissue evidence="1">Leaves</tissue>
    </source>
</reference>
<dbReference type="EMBL" id="RXIC02000023">
    <property type="protein sequence ID" value="KAB1211959.1"/>
    <property type="molecule type" value="Genomic_DNA"/>
</dbReference>
<comment type="caution">
    <text evidence="1">The sequence shown here is derived from an EMBL/GenBank/DDBJ whole genome shotgun (WGS) entry which is preliminary data.</text>
</comment>
<keyword evidence="2" id="KW-1185">Reference proteome</keyword>
<accession>A0A6A1VGG9</accession>
<name>A0A6A1VGG9_9ROSI</name>
<protein>
    <submittedName>
        <fullName evidence="1">Uncharacterized protein</fullName>
    </submittedName>
</protein>
<dbReference type="AlphaFoldDB" id="A0A6A1VGG9"/>
<sequence>MWQARGVREMSRYTGMEPDWNSCTRPELLTPVGMGVSSKSHRVHRNLTSSFRAKIEKRKRKRKRYGVFFCKSWPHKAMSGWRWGGRSGSSSAAGSNVLPFLLSKVGKNKRQEIMLEIRLLSSNTLLCWNSFFSSQSISILEQGRPNFTI</sequence>
<gene>
    <name evidence="1" type="ORF">CJ030_MR5G023733</name>
</gene>
<proteinExistence type="predicted"/>
<dbReference type="Proteomes" id="UP000516437">
    <property type="component" value="Chromosome 5"/>
</dbReference>
<evidence type="ECO:0000313" key="1">
    <source>
        <dbReference type="EMBL" id="KAB1211959.1"/>
    </source>
</evidence>
<organism evidence="1 2">
    <name type="scientific">Morella rubra</name>
    <name type="common">Chinese bayberry</name>
    <dbReference type="NCBI Taxonomy" id="262757"/>
    <lineage>
        <taxon>Eukaryota</taxon>
        <taxon>Viridiplantae</taxon>
        <taxon>Streptophyta</taxon>
        <taxon>Embryophyta</taxon>
        <taxon>Tracheophyta</taxon>
        <taxon>Spermatophyta</taxon>
        <taxon>Magnoliopsida</taxon>
        <taxon>eudicotyledons</taxon>
        <taxon>Gunneridae</taxon>
        <taxon>Pentapetalae</taxon>
        <taxon>rosids</taxon>
        <taxon>fabids</taxon>
        <taxon>Fagales</taxon>
        <taxon>Myricaceae</taxon>
        <taxon>Morella</taxon>
    </lineage>
</organism>
<evidence type="ECO:0000313" key="2">
    <source>
        <dbReference type="Proteomes" id="UP000516437"/>
    </source>
</evidence>